<proteinExistence type="predicted"/>
<dbReference type="EMBL" id="NCVQ01000001">
    <property type="protein sequence ID" value="PWZ52520.1"/>
    <property type="molecule type" value="Genomic_DNA"/>
</dbReference>
<organism evidence="1">
    <name type="scientific">Zea mays</name>
    <name type="common">Maize</name>
    <dbReference type="NCBI Taxonomy" id="4577"/>
    <lineage>
        <taxon>Eukaryota</taxon>
        <taxon>Viridiplantae</taxon>
        <taxon>Streptophyta</taxon>
        <taxon>Embryophyta</taxon>
        <taxon>Tracheophyta</taxon>
        <taxon>Spermatophyta</taxon>
        <taxon>Magnoliopsida</taxon>
        <taxon>Liliopsida</taxon>
        <taxon>Poales</taxon>
        <taxon>Poaceae</taxon>
        <taxon>PACMAD clade</taxon>
        <taxon>Panicoideae</taxon>
        <taxon>Andropogonodae</taxon>
        <taxon>Andropogoneae</taxon>
        <taxon>Tripsacinae</taxon>
        <taxon>Zea</taxon>
    </lineage>
</organism>
<sequence>MVAISAHLIATLPSLPTLRPCPRRLQPSAFATSEAPHRAPAPGVALRGCRTYALQLACSYSVMARSTNCILSVITLAIFIQQALQPFRKKISWVSECNKLWEGAQQASPIRFRQRFS</sequence>
<comment type="caution">
    <text evidence="1">The sequence shown here is derived from an EMBL/GenBank/DDBJ whole genome shotgun (WGS) entry which is preliminary data.</text>
</comment>
<reference evidence="1" key="1">
    <citation type="journal article" date="2018" name="Nat. Genet.">
        <title>Extensive intraspecific gene order and gene structural variations between Mo17 and other maize genomes.</title>
        <authorList>
            <person name="Sun S."/>
            <person name="Zhou Y."/>
            <person name="Chen J."/>
            <person name="Shi J."/>
            <person name="Zhao H."/>
            <person name="Zhao H."/>
            <person name="Song W."/>
            <person name="Zhang M."/>
            <person name="Cui Y."/>
            <person name="Dong X."/>
            <person name="Liu H."/>
            <person name="Ma X."/>
            <person name="Jiao Y."/>
            <person name="Wang B."/>
            <person name="Wei X."/>
            <person name="Stein J.C."/>
            <person name="Glaubitz J.C."/>
            <person name="Lu F."/>
            <person name="Yu G."/>
            <person name="Liang C."/>
            <person name="Fengler K."/>
            <person name="Li B."/>
            <person name="Rafalski A."/>
            <person name="Schnable P.S."/>
            <person name="Ware D.H."/>
            <person name="Buckler E.S."/>
            <person name="Lai J."/>
        </authorList>
    </citation>
    <scope>NUCLEOTIDE SEQUENCE [LARGE SCALE GENOMIC DNA]</scope>
    <source>
        <tissue evidence="1">Seedling</tissue>
    </source>
</reference>
<gene>
    <name evidence="1" type="ORF">Zm00014a_026293</name>
</gene>
<protein>
    <submittedName>
        <fullName evidence="1">Uncharacterized protein</fullName>
    </submittedName>
</protein>
<dbReference type="Proteomes" id="UP000251960">
    <property type="component" value="Chromosome 1"/>
</dbReference>
<name>A0A317Y1L9_MAIZE</name>
<accession>A0A317Y1L9</accession>
<dbReference type="AlphaFoldDB" id="A0A317Y1L9"/>
<evidence type="ECO:0000313" key="1">
    <source>
        <dbReference type="EMBL" id="PWZ52520.1"/>
    </source>
</evidence>